<evidence type="ECO:0000256" key="1">
    <source>
        <dbReference type="SAM" id="MobiDB-lite"/>
    </source>
</evidence>
<feature type="compositionally biased region" description="Basic and acidic residues" evidence="1">
    <location>
        <begin position="1"/>
        <end position="24"/>
    </location>
</feature>
<feature type="compositionally biased region" description="Polar residues" evidence="1">
    <location>
        <begin position="29"/>
        <end position="42"/>
    </location>
</feature>
<feature type="compositionally biased region" description="Basic and acidic residues" evidence="1">
    <location>
        <begin position="202"/>
        <end position="216"/>
    </location>
</feature>
<protein>
    <submittedName>
        <fullName evidence="2">Uncharacterized protein</fullName>
    </submittedName>
</protein>
<evidence type="ECO:0000313" key="3">
    <source>
        <dbReference type="Proteomes" id="UP000799772"/>
    </source>
</evidence>
<organism evidence="2 3">
    <name type="scientific">Rhizodiscina lignyota</name>
    <dbReference type="NCBI Taxonomy" id="1504668"/>
    <lineage>
        <taxon>Eukaryota</taxon>
        <taxon>Fungi</taxon>
        <taxon>Dikarya</taxon>
        <taxon>Ascomycota</taxon>
        <taxon>Pezizomycotina</taxon>
        <taxon>Dothideomycetes</taxon>
        <taxon>Pleosporomycetidae</taxon>
        <taxon>Aulographales</taxon>
        <taxon>Rhizodiscinaceae</taxon>
        <taxon>Rhizodiscina</taxon>
    </lineage>
</organism>
<sequence>MDIDATKYKQRVEDKSTGKVKELEGPDSVNGTNSVTITTNPYTAETDGTEKTKTKEGAAKTFDVKPDFPACKRCVGANELGKSSKLGRKCFSLFPPSTGLADTNLSSFSACPGLRCRSPERSGTVFPSGTPARLQKVWKVAIVQHEKAKSVQLAATLISRRTLVRFLVALLPISSFAGCHPTTSTATQSVSPGRDRCERLDRGNCNGHMEKSKSSEHPLSQDAVV</sequence>
<name>A0A9P4M5S2_9PEZI</name>
<comment type="caution">
    <text evidence="2">The sequence shown here is derived from an EMBL/GenBank/DDBJ whole genome shotgun (WGS) entry which is preliminary data.</text>
</comment>
<evidence type="ECO:0000313" key="2">
    <source>
        <dbReference type="EMBL" id="KAF2094104.1"/>
    </source>
</evidence>
<keyword evidence="3" id="KW-1185">Reference proteome</keyword>
<reference evidence="2" key="1">
    <citation type="journal article" date="2020" name="Stud. Mycol.">
        <title>101 Dothideomycetes genomes: a test case for predicting lifestyles and emergence of pathogens.</title>
        <authorList>
            <person name="Haridas S."/>
            <person name="Albert R."/>
            <person name="Binder M."/>
            <person name="Bloem J."/>
            <person name="Labutti K."/>
            <person name="Salamov A."/>
            <person name="Andreopoulos B."/>
            <person name="Baker S."/>
            <person name="Barry K."/>
            <person name="Bills G."/>
            <person name="Bluhm B."/>
            <person name="Cannon C."/>
            <person name="Castanera R."/>
            <person name="Culley D."/>
            <person name="Daum C."/>
            <person name="Ezra D."/>
            <person name="Gonzalez J."/>
            <person name="Henrissat B."/>
            <person name="Kuo A."/>
            <person name="Liang C."/>
            <person name="Lipzen A."/>
            <person name="Lutzoni F."/>
            <person name="Magnuson J."/>
            <person name="Mondo S."/>
            <person name="Nolan M."/>
            <person name="Ohm R."/>
            <person name="Pangilinan J."/>
            <person name="Park H.-J."/>
            <person name="Ramirez L."/>
            <person name="Alfaro M."/>
            <person name="Sun H."/>
            <person name="Tritt A."/>
            <person name="Yoshinaga Y."/>
            <person name="Zwiers L.-H."/>
            <person name="Turgeon B."/>
            <person name="Goodwin S."/>
            <person name="Spatafora J."/>
            <person name="Crous P."/>
            <person name="Grigoriev I."/>
        </authorList>
    </citation>
    <scope>NUCLEOTIDE SEQUENCE</scope>
    <source>
        <strain evidence="2">CBS 133067</strain>
    </source>
</reference>
<dbReference type="EMBL" id="ML978135">
    <property type="protein sequence ID" value="KAF2094104.1"/>
    <property type="molecule type" value="Genomic_DNA"/>
</dbReference>
<feature type="region of interest" description="Disordered" evidence="1">
    <location>
        <begin position="202"/>
        <end position="225"/>
    </location>
</feature>
<dbReference type="Proteomes" id="UP000799772">
    <property type="component" value="Unassembled WGS sequence"/>
</dbReference>
<dbReference type="AlphaFoldDB" id="A0A9P4M5S2"/>
<accession>A0A9P4M5S2</accession>
<feature type="region of interest" description="Disordered" evidence="1">
    <location>
        <begin position="1"/>
        <end position="55"/>
    </location>
</feature>
<gene>
    <name evidence="2" type="ORF">NA57DRAFT_60748</name>
</gene>
<proteinExistence type="predicted"/>